<name>A0A8H6ITD6_9PEZI</name>
<protein>
    <submittedName>
        <fullName evidence="2">Uncharacterized protein</fullName>
    </submittedName>
</protein>
<evidence type="ECO:0000313" key="2">
    <source>
        <dbReference type="EMBL" id="KAF6797051.1"/>
    </source>
</evidence>
<gene>
    <name evidence="2" type="ORF">CSOJ01_13033</name>
</gene>
<comment type="caution">
    <text evidence="2">The sequence shown here is derived from an EMBL/GenBank/DDBJ whole genome shotgun (WGS) entry which is preliminary data.</text>
</comment>
<dbReference type="AlphaFoldDB" id="A0A8H6ITD6"/>
<evidence type="ECO:0000256" key="1">
    <source>
        <dbReference type="SAM" id="MobiDB-lite"/>
    </source>
</evidence>
<reference evidence="2 3" key="1">
    <citation type="journal article" date="2020" name="Phytopathology">
        <title>Genome Sequence Resources of Colletotrichum truncatum, C. plurivorum, C. musicola, and C. sojae: Four Species Pathogenic to Soybean (Glycine max).</title>
        <authorList>
            <person name="Rogerio F."/>
            <person name="Boufleur T.R."/>
            <person name="Ciampi-Guillardi M."/>
            <person name="Sukno S.A."/>
            <person name="Thon M.R."/>
            <person name="Massola Junior N.S."/>
            <person name="Baroncelli R."/>
        </authorList>
    </citation>
    <scope>NUCLEOTIDE SEQUENCE [LARGE SCALE GENOMIC DNA]</scope>
    <source>
        <strain evidence="2 3">LFN0009</strain>
    </source>
</reference>
<dbReference type="Proteomes" id="UP000652219">
    <property type="component" value="Unassembled WGS sequence"/>
</dbReference>
<organism evidence="2 3">
    <name type="scientific">Colletotrichum sojae</name>
    <dbReference type="NCBI Taxonomy" id="2175907"/>
    <lineage>
        <taxon>Eukaryota</taxon>
        <taxon>Fungi</taxon>
        <taxon>Dikarya</taxon>
        <taxon>Ascomycota</taxon>
        <taxon>Pezizomycotina</taxon>
        <taxon>Sordariomycetes</taxon>
        <taxon>Hypocreomycetidae</taxon>
        <taxon>Glomerellales</taxon>
        <taxon>Glomerellaceae</taxon>
        <taxon>Colletotrichum</taxon>
        <taxon>Colletotrichum orchidearum species complex</taxon>
    </lineage>
</organism>
<evidence type="ECO:0000313" key="3">
    <source>
        <dbReference type="Proteomes" id="UP000652219"/>
    </source>
</evidence>
<proteinExistence type="predicted"/>
<sequence>MVGVNCPTTPSPLGRHLPSTPQRNKARMKKKTSPGGETDNEKPSSIPKSLPGRSGNDPASLLASLGLVSPSLSFSKLRQVAIQAGCRAASMPDSRLGETEKGQGRGAALASFPVGAAIIERVNTKRKNEAETSACNQGAAVDAAEGSGN</sequence>
<keyword evidence="3" id="KW-1185">Reference proteome</keyword>
<accession>A0A8H6ITD6</accession>
<dbReference type="EMBL" id="WIGN01000358">
    <property type="protein sequence ID" value="KAF6797051.1"/>
    <property type="molecule type" value="Genomic_DNA"/>
</dbReference>
<feature type="region of interest" description="Disordered" evidence="1">
    <location>
        <begin position="130"/>
        <end position="149"/>
    </location>
</feature>
<feature type="region of interest" description="Disordered" evidence="1">
    <location>
        <begin position="1"/>
        <end position="60"/>
    </location>
</feature>